<dbReference type="AlphaFoldDB" id="A0A1R3RF77"/>
<dbReference type="Gene3D" id="1.10.8.80">
    <property type="entry name" value="Magnesium chelatase subunit I, C-Terminal domain"/>
    <property type="match status" value="1"/>
</dbReference>
<dbReference type="PANTHER" id="PTHR11603:SF132">
    <property type="entry name" value="C2H2-TYPE DOMAIN-CONTAINING PROTEIN"/>
    <property type="match status" value="1"/>
</dbReference>
<dbReference type="VEuPathDB" id="FungiDB:ASPCADRAFT_173831"/>
<dbReference type="GO" id="GO:0016851">
    <property type="term" value="F:magnesium chelatase activity"/>
    <property type="evidence" value="ECO:0007669"/>
    <property type="project" value="UniProtKB-EC"/>
</dbReference>
<dbReference type="PANTHER" id="PTHR11603">
    <property type="entry name" value="AAA FAMILY ATPASE"/>
    <property type="match status" value="1"/>
</dbReference>
<evidence type="ECO:0000313" key="6">
    <source>
        <dbReference type="Proteomes" id="UP000188318"/>
    </source>
</evidence>
<feature type="compositionally biased region" description="Low complexity" evidence="3">
    <location>
        <begin position="88"/>
        <end position="99"/>
    </location>
</feature>
<organism evidence="5 6">
    <name type="scientific">Aspergillus carbonarius (strain ITEM 5010)</name>
    <dbReference type="NCBI Taxonomy" id="602072"/>
    <lineage>
        <taxon>Eukaryota</taxon>
        <taxon>Fungi</taxon>
        <taxon>Dikarya</taxon>
        <taxon>Ascomycota</taxon>
        <taxon>Pezizomycotina</taxon>
        <taxon>Eurotiomycetes</taxon>
        <taxon>Eurotiomycetidae</taxon>
        <taxon>Eurotiales</taxon>
        <taxon>Aspergillaceae</taxon>
        <taxon>Aspergillus</taxon>
        <taxon>Aspergillus subgen. Circumdati</taxon>
    </lineage>
</organism>
<feature type="domain" description="ChlI/MoxR AAA lid" evidence="4">
    <location>
        <begin position="278"/>
        <end position="337"/>
    </location>
</feature>
<evidence type="ECO:0000313" key="5">
    <source>
        <dbReference type="EMBL" id="OOF93107.1"/>
    </source>
</evidence>
<evidence type="ECO:0000259" key="4">
    <source>
        <dbReference type="Pfam" id="PF17863"/>
    </source>
</evidence>
<evidence type="ECO:0000256" key="1">
    <source>
        <dbReference type="ARBA" id="ARBA00012825"/>
    </source>
</evidence>
<accession>A0A1R3RF77</accession>
<proteinExistence type="predicted"/>
<name>A0A1R3RF77_ASPC5</name>
<dbReference type="OMA" id="HWHDPED"/>
<dbReference type="EMBL" id="KV907505">
    <property type="protein sequence ID" value="OOF93107.1"/>
    <property type="molecule type" value="Genomic_DNA"/>
</dbReference>
<dbReference type="InterPro" id="IPR052041">
    <property type="entry name" value="Nucleic_acid_metab_PIN/TRAM"/>
</dbReference>
<feature type="region of interest" description="Disordered" evidence="3">
    <location>
        <begin position="86"/>
        <end position="105"/>
    </location>
</feature>
<protein>
    <recommendedName>
        <fullName evidence="1">magnesium chelatase</fullName>
        <ecNumber evidence="1">6.6.1.1</ecNumber>
    </recommendedName>
</protein>
<dbReference type="InterPro" id="IPR041628">
    <property type="entry name" value="ChlI/MoxR_AAA_lid"/>
</dbReference>
<comment type="pathway">
    <text evidence="2">Porphyrin-containing compound metabolism.</text>
</comment>
<evidence type="ECO:0000256" key="3">
    <source>
        <dbReference type="SAM" id="MobiDB-lite"/>
    </source>
</evidence>
<evidence type="ECO:0000256" key="2">
    <source>
        <dbReference type="ARBA" id="ARBA00023444"/>
    </source>
</evidence>
<reference evidence="6" key="1">
    <citation type="journal article" date="2017" name="Genome Biol.">
        <title>Comparative genomics reveals high biological diversity and specific adaptations in the industrially and medically important fungal genus Aspergillus.</title>
        <authorList>
            <person name="de Vries R.P."/>
            <person name="Riley R."/>
            <person name="Wiebenga A."/>
            <person name="Aguilar-Osorio G."/>
            <person name="Amillis S."/>
            <person name="Uchima C.A."/>
            <person name="Anderluh G."/>
            <person name="Asadollahi M."/>
            <person name="Askin M."/>
            <person name="Barry K."/>
            <person name="Battaglia E."/>
            <person name="Bayram O."/>
            <person name="Benocci T."/>
            <person name="Braus-Stromeyer S.A."/>
            <person name="Caldana C."/>
            <person name="Canovas D."/>
            <person name="Cerqueira G.C."/>
            <person name="Chen F."/>
            <person name="Chen W."/>
            <person name="Choi C."/>
            <person name="Clum A."/>
            <person name="Dos Santos R.A."/>
            <person name="Damasio A.R."/>
            <person name="Diallinas G."/>
            <person name="Emri T."/>
            <person name="Fekete E."/>
            <person name="Flipphi M."/>
            <person name="Freyberg S."/>
            <person name="Gallo A."/>
            <person name="Gournas C."/>
            <person name="Habgood R."/>
            <person name="Hainaut M."/>
            <person name="Harispe M.L."/>
            <person name="Henrissat B."/>
            <person name="Hilden K.S."/>
            <person name="Hope R."/>
            <person name="Hossain A."/>
            <person name="Karabika E."/>
            <person name="Karaffa L."/>
            <person name="Karanyi Z."/>
            <person name="Krasevec N."/>
            <person name="Kuo A."/>
            <person name="Kusch H."/>
            <person name="LaButti K."/>
            <person name="Lagendijk E.L."/>
            <person name="Lapidus A."/>
            <person name="Levasseur A."/>
            <person name="Lindquist E."/>
            <person name="Lipzen A."/>
            <person name="Logrieco A.F."/>
            <person name="MacCabe A."/>
            <person name="Maekelae M.R."/>
            <person name="Malavazi I."/>
            <person name="Melin P."/>
            <person name="Meyer V."/>
            <person name="Mielnichuk N."/>
            <person name="Miskei M."/>
            <person name="Molnar A.P."/>
            <person name="Mule G."/>
            <person name="Ngan C.Y."/>
            <person name="Orejas M."/>
            <person name="Orosz E."/>
            <person name="Ouedraogo J.P."/>
            <person name="Overkamp K.M."/>
            <person name="Park H.-S."/>
            <person name="Perrone G."/>
            <person name="Piumi F."/>
            <person name="Punt P.J."/>
            <person name="Ram A.F."/>
            <person name="Ramon A."/>
            <person name="Rauscher S."/>
            <person name="Record E."/>
            <person name="Riano-Pachon D.M."/>
            <person name="Robert V."/>
            <person name="Roehrig J."/>
            <person name="Ruller R."/>
            <person name="Salamov A."/>
            <person name="Salih N.S."/>
            <person name="Samson R.A."/>
            <person name="Sandor E."/>
            <person name="Sanguinetti M."/>
            <person name="Schuetze T."/>
            <person name="Sepcic K."/>
            <person name="Shelest E."/>
            <person name="Sherlock G."/>
            <person name="Sophianopoulou V."/>
            <person name="Squina F.M."/>
            <person name="Sun H."/>
            <person name="Susca A."/>
            <person name="Todd R.B."/>
            <person name="Tsang A."/>
            <person name="Unkles S.E."/>
            <person name="van de Wiele N."/>
            <person name="van Rossen-Uffink D."/>
            <person name="Oliveira J.V."/>
            <person name="Vesth T.C."/>
            <person name="Visser J."/>
            <person name="Yu J.-H."/>
            <person name="Zhou M."/>
            <person name="Andersen M.R."/>
            <person name="Archer D.B."/>
            <person name="Baker S.E."/>
            <person name="Benoit I."/>
            <person name="Brakhage A.A."/>
            <person name="Braus G.H."/>
            <person name="Fischer R."/>
            <person name="Frisvad J.C."/>
            <person name="Goldman G.H."/>
            <person name="Houbraken J."/>
            <person name="Oakley B."/>
            <person name="Pocsi I."/>
            <person name="Scazzocchio C."/>
            <person name="Seiboth B."/>
            <person name="vanKuyk P.A."/>
            <person name="Wortman J."/>
            <person name="Dyer P.S."/>
            <person name="Grigoriev I.V."/>
        </authorList>
    </citation>
    <scope>NUCLEOTIDE SEQUENCE [LARGE SCALE GENOMIC DNA]</scope>
    <source>
        <strain evidence="6">ITEM 5010</strain>
    </source>
</reference>
<dbReference type="Proteomes" id="UP000188318">
    <property type="component" value="Unassembled WGS sequence"/>
</dbReference>
<keyword evidence="6" id="KW-1185">Reference proteome</keyword>
<dbReference type="Pfam" id="PF17863">
    <property type="entry name" value="AAA_lid_2"/>
    <property type="match status" value="1"/>
</dbReference>
<dbReference type="OrthoDB" id="5582146at2759"/>
<sequence length="371" mass="41350">MQGTTMEDNSEIPGLVLELSDLEVALFLCLAVHEHCRIDTTDANIHDVAKELALMCTNTFGLTYSILDCSSATSLDDFCAELLPPETPRSSNVRPSRSRMTTESSGTISSFQDFRNLKGLFRSNTSEHKQEVVNVVIAKNFNHVNDNLQREALELMHSKQLTTQAGVLEAPTTFIFLPLIVRDTEQDQPLNLHLNDHIFISHFHDTTDGYVYLEDTNDWLSDGQMSASSVIHKPDTQLKKRHPSIDRTLLDKLHQLSKSVSVGADITRYQQDIVVFLRLSRAVSGGISTRSNLYFKLFSTLLAVLHGIDFLTPSIVALAAKKVFRHRITVAKPEEDRSLQYGSDLVAVSQVLEYANPDSILDGVLALEAPL</sequence>
<gene>
    <name evidence="5" type="ORF">ASPCADRAFT_173831</name>
</gene>
<dbReference type="EC" id="6.6.1.1" evidence="1"/>